<dbReference type="SMART" id="SM00248">
    <property type="entry name" value="ANK"/>
    <property type="match status" value="2"/>
</dbReference>
<evidence type="ECO:0000256" key="2">
    <source>
        <dbReference type="ARBA" id="ARBA00023043"/>
    </source>
</evidence>
<proteinExistence type="inferred from homology"/>
<dbReference type="PROSITE" id="PS50297">
    <property type="entry name" value="ANK_REP_REGION"/>
    <property type="match status" value="1"/>
</dbReference>
<dbReference type="PROSITE" id="PS50088">
    <property type="entry name" value="ANK_REPEAT"/>
    <property type="match status" value="1"/>
</dbReference>
<evidence type="ECO:0000256" key="1">
    <source>
        <dbReference type="ARBA" id="ARBA00022737"/>
    </source>
</evidence>
<feature type="non-terminal residue" evidence="6">
    <location>
        <position position="1"/>
    </location>
</feature>
<dbReference type="PANTHER" id="PTHR14491:SF7">
    <property type="entry name" value="SOSONDOWAH, ISOFORM G"/>
    <property type="match status" value="1"/>
</dbReference>
<feature type="repeat" description="ANK" evidence="4">
    <location>
        <begin position="32"/>
        <end position="54"/>
    </location>
</feature>
<feature type="compositionally biased region" description="Basic residues" evidence="5">
    <location>
        <begin position="93"/>
        <end position="109"/>
    </location>
</feature>
<dbReference type="Gene3D" id="1.25.40.20">
    <property type="entry name" value="Ankyrin repeat-containing domain"/>
    <property type="match status" value="1"/>
</dbReference>
<keyword evidence="2 4" id="KW-0040">ANK repeat</keyword>
<evidence type="ECO:0000313" key="6">
    <source>
        <dbReference type="EMBL" id="KAF2899461.1"/>
    </source>
</evidence>
<accession>A0A8K0GHH7</accession>
<evidence type="ECO:0000313" key="7">
    <source>
        <dbReference type="Proteomes" id="UP000801492"/>
    </source>
</evidence>
<dbReference type="InterPro" id="IPR002110">
    <property type="entry name" value="Ankyrin_rpt"/>
</dbReference>
<dbReference type="OrthoDB" id="60433at2759"/>
<dbReference type="AlphaFoldDB" id="A0A8K0GHH7"/>
<dbReference type="Proteomes" id="UP000801492">
    <property type="component" value="Unassembled WGS sequence"/>
</dbReference>
<reference evidence="6" key="1">
    <citation type="submission" date="2019-08" db="EMBL/GenBank/DDBJ databases">
        <title>The genome of the North American firefly Photinus pyralis.</title>
        <authorList>
            <consortium name="Photinus pyralis genome working group"/>
            <person name="Fallon T.R."/>
            <person name="Sander Lower S.E."/>
            <person name="Weng J.-K."/>
        </authorList>
    </citation>
    <scope>NUCLEOTIDE SEQUENCE</scope>
    <source>
        <strain evidence="6">TRF0915ILg1</strain>
        <tissue evidence="6">Whole body</tissue>
    </source>
</reference>
<comment type="similarity">
    <text evidence="3">Belongs to the SOWAH family.</text>
</comment>
<comment type="caution">
    <text evidence="6">The sequence shown here is derived from an EMBL/GenBank/DDBJ whole genome shotgun (WGS) entry which is preliminary data.</text>
</comment>
<keyword evidence="7" id="KW-1185">Reference proteome</keyword>
<dbReference type="Pfam" id="PF12796">
    <property type="entry name" value="Ank_2"/>
    <property type="match status" value="1"/>
</dbReference>
<organism evidence="6 7">
    <name type="scientific">Ignelater luminosus</name>
    <name type="common">Cucubano</name>
    <name type="synonym">Pyrophorus luminosus</name>
    <dbReference type="NCBI Taxonomy" id="2038154"/>
    <lineage>
        <taxon>Eukaryota</taxon>
        <taxon>Metazoa</taxon>
        <taxon>Ecdysozoa</taxon>
        <taxon>Arthropoda</taxon>
        <taxon>Hexapoda</taxon>
        <taxon>Insecta</taxon>
        <taxon>Pterygota</taxon>
        <taxon>Neoptera</taxon>
        <taxon>Endopterygota</taxon>
        <taxon>Coleoptera</taxon>
        <taxon>Polyphaga</taxon>
        <taxon>Elateriformia</taxon>
        <taxon>Elateroidea</taxon>
        <taxon>Elateridae</taxon>
        <taxon>Agrypninae</taxon>
        <taxon>Pyrophorini</taxon>
        <taxon>Ignelater</taxon>
    </lineage>
</organism>
<dbReference type="PANTHER" id="PTHR14491">
    <property type="entry name" value="SOSONDOWAH, ISOFORM G"/>
    <property type="match status" value="1"/>
</dbReference>
<gene>
    <name evidence="6" type="ORF">ILUMI_06714</name>
</gene>
<protein>
    <submittedName>
        <fullName evidence="6">Uncharacterized protein</fullName>
    </submittedName>
</protein>
<dbReference type="EMBL" id="VTPC01002795">
    <property type="protein sequence ID" value="KAF2899461.1"/>
    <property type="molecule type" value="Genomic_DNA"/>
</dbReference>
<evidence type="ECO:0000256" key="4">
    <source>
        <dbReference type="PROSITE-ProRule" id="PRU00023"/>
    </source>
</evidence>
<evidence type="ECO:0000256" key="3">
    <source>
        <dbReference type="ARBA" id="ARBA00038122"/>
    </source>
</evidence>
<feature type="region of interest" description="Disordered" evidence="5">
    <location>
        <begin position="66"/>
        <end position="110"/>
    </location>
</feature>
<feature type="compositionally biased region" description="Polar residues" evidence="5">
    <location>
        <begin position="72"/>
        <end position="84"/>
    </location>
</feature>
<dbReference type="InterPro" id="IPR036770">
    <property type="entry name" value="Ankyrin_rpt-contain_sf"/>
</dbReference>
<evidence type="ECO:0000256" key="5">
    <source>
        <dbReference type="SAM" id="MobiDB-lite"/>
    </source>
</evidence>
<sequence>TVLHWGAKHGNENIIKLFAGKYKADVNSRTNGGYTPLHMAVQFGHKKVYNLLVEVYRANPEIRDFSGRRPNQYETSQTQTSNKDNYSEYSKKLPSKHGTKHHSFLRKSKNFTPNQRLIKSAVEAATNTVPIATAHSRFYGSYNIS</sequence>
<dbReference type="SUPFAM" id="SSF48403">
    <property type="entry name" value="Ankyrin repeat"/>
    <property type="match status" value="1"/>
</dbReference>
<name>A0A8K0GHH7_IGNLU</name>
<keyword evidence="1" id="KW-0677">Repeat</keyword>